<keyword evidence="4" id="KW-1185">Reference proteome</keyword>
<dbReference type="EMBL" id="JAUZMY010000007">
    <property type="protein sequence ID" value="MEE2037367.1"/>
    <property type="molecule type" value="Genomic_DNA"/>
</dbReference>
<evidence type="ECO:0000256" key="1">
    <source>
        <dbReference type="SAM" id="Coils"/>
    </source>
</evidence>
<evidence type="ECO:0000313" key="4">
    <source>
        <dbReference type="Proteomes" id="UP001356095"/>
    </source>
</evidence>
<name>A0ABU7K549_9ACTN</name>
<evidence type="ECO:0000256" key="2">
    <source>
        <dbReference type="SAM" id="MobiDB-lite"/>
    </source>
</evidence>
<gene>
    <name evidence="3" type="ORF">Q8791_09065</name>
</gene>
<dbReference type="Proteomes" id="UP001356095">
    <property type="component" value="Unassembled WGS sequence"/>
</dbReference>
<reference evidence="3 4" key="1">
    <citation type="submission" date="2023-08" db="EMBL/GenBank/DDBJ databases">
        <authorList>
            <person name="Girao M."/>
            <person name="Carvalho M.F."/>
        </authorList>
    </citation>
    <scope>NUCLEOTIDE SEQUENCE [LARGE SCALE GENOMIC DNA]</scope>
    <source>
        <strain evidence="3 4">CT-R113</strain>
    </source>
</reference>
<dbReference type="RefSeq" id="WP_330091166.1">
    <property type="nucleotide sequence ID" value="NZ_JAUZMY010000007.1"/>
</dbReference>
<protein>
    <submittedName>
        <fullName evidence="3">Uncharacterized protein</fullName>
    </submittedName>
</protein>
<feature type="region of interest" description="Disordered" evidence="2">
    <location>
        <begin position="1"/>
        <end position="21"/>
    </location>
</feature>
<proteinExistence type="predicted"/>
<feature type="coiled-coil region" evidence="1">
    <location>
        <begin position="51"/>
        <end position="78"/>
    </location>
</feature>
<accession>A0ABU7K549</accession>
<keyword evidence="1" id="KW-0175">Coiled coil</keyword>
<organism evidence="3 4">
    <name type="scientific">Nocardiopsis codii</name>
    <dbReference type="NCBI Taxonomy" id="3065942"/>
    <lineage>
        <taxon>Bacteria</taxon>
        <taxon>Bacillati</taxon>
        <taxon>Actinomycetota</taxon>
        <taxon>Actinomycetes</taxon>
        <taxon>Streptosporangiales</taxon>
        <taxon>Nocardiopsidaceae</taxon>
        <taxon>Nocardiopsis</taxon>
    </lineage>
</organism>
<sequence length="93" mass="10386">MTTRSRPPHASDGTPIVPRYTEHAERLASRVMQERERSAADAAAGLARLEQIAAQQQFDAAKARLEAARRRVEAQDNAYLGVAVRQWCRRVAT</sequence>
<comment type="caution">
    <text evidence="3">The sequence shown here is derived from an EMBL/GenBank/DDBJ whole genome shotgun (WGS) entry which is preliminary data.</text>
</comment>
<evidence type="ECO:0000313" key="3">
    <source>
        <dbReference type="EMBL" id="MEE2037367.1"/>
    </source>
</evidence>